<dbReference type="Proteomes" id="UP000293568">
    <property type="component" value="Chromosome"/>
</dbReference>
<dbReference type="PANTHER" id="PTHR21445:SF0">
    <property type="entry name" value="APURINIC-APYRIMIDINIC ENDONUCLEASE"/>
    <property type="match status" value="1"/>
</dbReference>
<dbReference type="KEGG" id="pprt:ET464_06195"/>
<name>A0A4V0YF06_9BACL</name>
<evidence type="ECO:0000313" key="10">
    <source>
        <dbReference type="EMBL" id="QAY66041.1"/>
    </source>
</evidence>
<sequence length="277" mass="30702">MLGYHVSIKGGYAKAAREAAAAGLTAFQYFPKNPRSLTVKRFDRKDALECAALCEKHKIVTVAHTPYPTNLAADTEEQQDRTVLSLLNDLDIAESCGSIGIVVHFGVYKGTEPLTGYQHIIACLNRVAAAWNGKAKLLIEVQSGEHTFMGTTMEELAQIRRLSSYPEKLAFCLDSCHLFASGVWRGEVSAEWADKARKLGVLEQVAAVHFNDSLYPCGQKKDRHARLLQGHIGEAGLQWLISAPELMNVPFILETSPDDGGSYEEQLNIMRKWRNQL</sequence>
<keyword evidence="8" id="KW-0234">DNA repair</keyword>
<dbReference type="AlphaFoldDB" id="A0A4V0YF06"/>
<evidence type="ECO:0000256" key="2">
    <source>
        <dbReference type="ARBA" id="ARBA00005340"/>
    </source>
</evidence>
<dbReference type="InterPro" id="IPR001719">
    <property type="entry name" value="AP_endonuc_2"/>
</dbReference>
<evidence type="ECO:0000256" key="1">
    <source>
        <dbReference type="ARBA" id="ARBA00001947"/>
    </source>
</evidence>
<dbReference type="GO" id="GO:0003906">
    <property type="term" value="F:DNA-(apurinic or apyrimidinic site) endonuclease activity"/>
    <property type="evidence" value="ECO:0007669"/>
    <property type="project" value="TreeGrafter"/>
</dbReference>
<keyword evidence="3" id="KW-0540">Nuclease</keyword>
<evidence type="ECO:0000256" key="4">
    <source>
        <dbReference type="ARBA" id="ARBA00022723"/>
    </source>
</evidence>
<dbReference type="GO" id="GO:0008081">
    <property type="term" value="F:phosphoric diester hydrolase activity"/>
    <property type="evidence" value="ECO:0007669"/>
    <property type="project" value="TreeGrafter"/>
</dbReference>
<evidence type="ECO:0000259" key="9">
    <source>
        <dbReference type="Pfam" id="PF01261"/>
    </source>
</evidence>
<dbReference type="EC" id="3.1.21.2" evidence="10"/>
<keyword evidence="7" id="KW-0862">Zinc</keyword>
<feature type="domain" description="Xylose isomerase-like TIM barrel" evidence="9">
    <location>
        <begin position="17"/>
        <end position="272"/>
    </location>
</feature>
<dbReference type="Gene3D" id="3.20.20.150">
    <property type="entry name" value="Divalent-metal-dependent TIM barrel enzymes"/>
    <property type="match status" value="1"/>
</dbReference>
<evidence type="ECO:0000256" key="5">
    <source>
        <dbReference type="ARBA" id="ARBA00022763"/>
    </source>
</evidence>
<dbReference type="PANTHER" id="PTHR21445">
    <property type="entry name" value="ENDONUCLEASE IV ENDODEOXYRIBONUCLEASE IV"/>
    <property type="match status" value="1"/>
</dbReference>
<dbReference type="GO" id="GO:0008270">
    <property type="term" value="F:zinc ion binding"/>
    <property type="evidence" value="ECO:0007669"/>
    <property type="project" value="InterPro"/>
</dbReference>
<protein>
    <submittedName>
        <fullName evidence="10">Deoxyribonuclease IV</fullName>
        <ecNumber evidence="10">3.1.21.2</ecNumber>
    </submittedName>
</protein>
<dbReference type="GO" id="GO:0003677">
    <property type="term" value="F:DNA binding"/>
    <property type="evidence" value="ECO:0007669"/>
    <property type="project" value="InterPro"/>
</dbReference>
<comment type="cofactor">
    <cofactor evidence="1">
        <name>Zn(2+)</name>
        <dbReference type="ChEBI" id="CHEBI:29105"/>
    </cofactor>
</comment>
<dbReference type="GO" id="GO:0008833">
    <property type="term" value="F:deoxyribonuclease IV (phage-T4-induced) activity"/>
    <property type="evidence" value="ECO:0007669"/>
    <property type="project" value="UniProtKB-EC"/>
</dbReference>
<dbReference type="InterPro" id="IPR013022">
    <property type="entry name" value="Xyl_isomerase-like_TIM-brl"/>
</dbReference>
<dbReference type="NCBIfam" id="TIGR00587">
    <property type="entry name" value="nfo"/>
    <property type="match status" value="1"/>
</dbReference>
<dbReference type="SUPFAM" id="SSF51658">
    <property type="entry name" value="Xylose isomerase-like"/>
    <property type="match status" value="1"/>
</dbReference>
<accession>A0A4V0YF06</accession>
<dbReference type="InterPro" id="IPR018246">
    <property type="entry name" value="AP_endonuc_F2_Zn_BS"/>
</dbReference>
<dbReference type="PROSITE" id="PS51432">
    <property type="entry name" value="AP_NUCLEASE_F2_4"/>
    <property type="match status" value="1"/>
</dbReference>
<dbReference type="SMART" id="SM00518">
    <property type="entry name" value="AP2Ec"/>
    <property type="match status" value="1"/>
</dbReference>
<proteinExistence type="inferred from homology"/>
<evidence type="ECO:0000256" key="7">
    <source>
        <dbReference type="ARBA" id="ARBA00022833"/>
    </source>
</evidence>
<evidence type="ECO:0000256" key="8">
    <source>
        <dbReference type="ARBA" id="ARBA00023204"/>
    </source>
</evidence>
<reference evidence="10 11" key="1">
    <citation type="submission" date="2019-01" db="EMBL/GenBank/DDBJ databases">
        <title>Genome sequencing of strain FW100M-2.</title>
        <authorList>
            <person name="Heo J."/>
            <person name="Kim S.-J."/>
            <person name="Kim J.-S."/>
            <person name="Hong S.-B."/>
            <person name="Kwon S.-W."/>
        </authorList>
    </citation>
    <scope>NUCLEOTIDE SEQUENCE [LARGE SCALE GENOMIC DNA]</scope>
    <source>
        <strain evidence="10 11">FW100M-2</strain>
    </source>
</reference>
<dbReference type="RefSeq" id="WP_129439218.1">
    <property type="nucleotide sequence ID" value="NZ_CP035492.1"/>
</dbReference>
<dbReference type="OrthoDB" id="9805666at2"/>
<dbReference type="Pfam" id="PF01261">
    <property type="entry name" value="AP_endonuc_2"/>
    <property type="match status" value="1"/>
</dbReference>
<evidence type="ECO:0000256" key="3">
    <source>
        <dbReference type="ARBA" id="ARBA00022722"/>
    </source>
</evidence>
<keyword evidence="5" id="KW-0227">DNA damage</keyword>
<comment type="similarity">
    <text evidence="2">Belongs to the AP endonuclease 2 family.</text>
</comment>
<evidence type="ECO:0000256" key="6">
    <source>
        <dbReference type="ARBA" id="ARBA00022801"/>
    </source>
</evidence>
<keyword evidence="11" id="KW-1185">Reference proteome</keyword>
<dbReference type="GO" id="GO:0006284">
    <property type="term" value="P:base-excision repair"/>
    <property type="evidence" value="ECO:0007669"/>
    <property type="project" value="TreeGrafter"/>
</dbReference>
<keyword evidence="4" id="KW-0479">Metal-binding</keyword>
<evidence type="ECO:0000313" key="11">
    <source>
        <dbReference type="Proteomes" id="UP000293568"/>
    </source>
</evidence>
<gene>
    <name evidence="10" type="ORF">ET464_06195</name>
</gene>
<dbReference type="EMBL" id="CP035492">
    <property type="protein sequence ID" value="QAY66041.1"/>
    <property type="molecule type" value="Genomic_DNA"/>
</dbReference>
<dbReference type="InterPro" id="IPR036237">
    <property type="entry name" value="Xyl_isomerase-like_sf"/>
</dbReference>
<keyword evidence="6 10" id="KW-0378">Hydrolase</keyword>
<dbReference type="PROSITE" id="PS00731">
    <property type="entry name" value="AP_NUCLEASE_F2_3"/>
    <property type="match status" value="1"/>
</dbReference>
<organism evidence="10 11">
    <name type="scientific">Paenibacillus protaetiae</name>
    <dbReference type="NCBI Taxonomy" id="2509456"/>
    <lineage>
        <taxon>Bacteria</taxon>
        <taxon>Bacillati</taxon>
        <taxon>Bacillota</taxon>
        <taxon>Bacilli</taxon>
        <taxon>Bacillales</taxon>
        <taxon>Paenibacillaceae</taxon>
        <taxon>Paenibacillus</taxon>
    </lineage>
</organism>